<dbReference type="RefSeq" id="WP_171227131.1">
    <property type="nucleotide sequence ID" value="NZ_CP053085.1"/>
</dbReference>
<proteinExistence type="predicted"/>
<accession>A0A6M4IVZ7</accession>
<dbReference type="EMBL" id="CP053085">
    <property type="protein sequence ID" value="QJR37696.1"/>
    <property type="molecule type" value="Genomic_DNA"/>
</dbReference>
<dbReference type="KEGG" id="ggr:HKW67_20310"/>
<sequence>MDRRLGVVAAGHVVTLQLPAWAANGRSTVPTGIASIDSIPVPLTAAKRASTTITIDNPRNKPMMVFAEQGVRSVGGTWVDTRTLNLKSGDQIAVDIVF</sequence>
<dbReference type="AlphaFoldDB" id="A0A6M4IVZ7"/>
<evidence type="ECO:0000313" key="2">
    <source>
        <dbReference type="Proteomes" id="UP000500938"/>
    </source>
</evidence>
<protein>
    <submittedName>
        <fullName evidence="1">Uncharacterized protein</fullName>
    </submittedName>
</protein>
<dbReference type="Proteomes" id="UP000500938">
    <property type="component" value="Chromosome"/>
</dbReference>
<evidence type="ECO:0000313" key="1">
    <source>
        <dbReference type="EMBL" id="QJR37696.1"/>
    </source>
</evidence>
<name>A0A6M4IVZ7_9BACT</name>
<organism evidence="1 2">
    <name type="scientific">Gemmatimonas groenlandica</name>
    <dbReference type="NCBI Taxonomy" id="2732249"/>
    <lineage>
        <taxon>Bacteria</taxon>
        <taxon>Pseudomonadati</taxon>
        <taxon>Gemmatimonadota</taxon>
        <taxon>Gemmatimonadia</taxon>
        <taxon>Gemmatimonadales</taxon>
        <taxon>Gemmatimonadaceae</taxon>
        <taxon>Gemmatimonas</taxon>
    </lineage>
</organism>
<keyword evidence="2" id="KW-1185">Reference proteome</keyword>
<reference evidence="1 2" key="1">
    <citation type="submission" date="2020-05" db="EMBL/GenBank/DDBJ databases">
        <title>Complete genome sequence of Gemmatimonas greenlandica TET16.</title>
        <authorList>
            <person name="Zeng Y."/>
        </authorList>
    </citation>
    <scope>NUCLEOTIDE SEQUENCE [LARGE SCALE GENOMIC DNA]</scope>
    <source>
        <strain evidence="1 2">TET16</strain>
    </source>
</reference>
<gene>
    <name evidence="1" type="ORF">HKW67_20310</name>
</gene>